<keyword evidence="5 7" id="KW-1133">Transmembrane helix</keyword>
<dbReference type="GO" id="GO:0016413">
    <property type="term" value="F:O-acetyltransferase activity"/>
    <property type="evidence" value="ECO:0007669"/>
    <property type="project" value="TreeGrafter"/>
</dbReference>
<feature type="transmembrane region" description="Helical" evidence="7">
    <location>
        <begin position="196"/>
        <end position="214"/>
    </location>
</feature>
<dbReference type="GO" id="GO:0009246">
    <property type="term" value="P:enterobacterial common antigen biosynthetic process"/>
    <property type="evidence" value="ECO:0007669"/>
    <property type="project" value="TreeGrafter"/>
</dbReference>
<protein>
    <submittedName>
        <fullName evidence="9">Putative O-acetyl transferase</fullName>
    </submittedName>
</protein>
<feature type="transmembrane region" description="Helical" evidence="7">
    <location>
        <begin position="140"/>
        <end position="158"/>
    </location>
</feature>
<evidence type="ECO:0000256" key="4">
    <source>
        <dbReference type="ARBA" id="ARBA00022692"/>
    </source>
</evidence>
<dbReference type="InterPro" id="IPR002656">
    <property type="entry name" value="Acyl_transf_3_dom"/>
</dbReference>
<feature type="transmembrane region" description="Helical" evidence="7">
    <location>
        <begin position="107"/>
        <end position="128"/>
    </location>
</feature>
<dbReference type="Pfam" id="PF01757">
    <property type="entry name" value="Acyl_transf_3"/>
    <property type="match status" value="1"/>
</dbReference>
<evidence type="ECO:0000256" key="6">
    <source>
        <dbReference type="ARBA" id="ARBA00023136"/>
    </source>
</evidence>
<feature type="transmembrane region" description="Helical" evidence="7">
    <location>
        <begin position="282"/>
        <end position="300"/>
    </location>
</feature>
<keyword evidence="6 7" id="KW-0472">Membrane</keyword>
<evidence type="ECO:0000313" key="9">
    <source>
        <dbReference type="EMBL" id="ABK58716.1"/>
    </source>
</evidence>
<evidence type="ECO:0000259" key="8">
    <source>
        <dbReference type="Pfam" id="PF01757"/>
    </source>
</evidence>
<name>A0T1U4_VIBCL</name>
<dbReference type="EMBL" id="EF076669">
    <property type="protein sequence ID" value="ABK58716.1"/>
    <property type="molecule type" value="Genomic_DNA"/>
</dbReference>
<feature type="transmembrane region" description="Helical" evidence="7">
    <location>
        <begin position="69"/>
        <end position="87"/>
    </location>
</feature>
<accession>A0T1U4</accession>
<keyword evidence="4 7" id="KW-0812">Transmembrane</keyword>
<sequence length="324" mass="38417">MGNNISRNFKIDLLRSVGLLLIILAHVLPPEIIFRIRSFDVPLMIFISGVSFTLSYKHIPYFAYLYKRILRLLCPVWIFLTVFFIIYHERSYSTFDNILKSYTLISGIGYVWFIRIIFVFSVISPMLFYILNKIKSENKLLLLVFISFLINEVLTIFHNESPNTFFRIFILDWFGYIPLFLTGVTIFKISSYSKRIIVCFSFFSTIFLGFVFGWDIQSYKYTPHGIYITYGMFMSCFLWGFDVSETNFKYLNRFINFLSVNSIWIYLFHIVLVINFTDLNDAWFLNYFFVLIVSTSLVLVKNKLLTTVERFFKLNSILKMMLLG</sequence>
<comment type="subcellular location">
    <subcellularLocation>
        <location evidence="1">Cell membrane</location>
        <topology evidence="1">Multi-pass membrane protein</topology>
    </subcellularLocation>
</comment>
<evidence type="ECO:0000256" key="1">
    <source>
        <dbReference type="ARBA" id="ARBA00004651"/>
    </source>
</evidence>
<evidence type="ECO:0000256" key="5">
    <source>
        <dbReference type="ARBA" id="ARBA00022989"/>
    </source>
</evidence>
<feature type="transmembrane region" description="Helical" evidence="7">
    <location>
        <begin position="41"/>
        <end position="57"/>
    </location>
</feature>
<feature type="transmembrane region" description="Helical" evidence="7">
    <location>
        <begin position="12"/>
        <end position="29"/>
    </location>
</feature>
<evidence type="ECO:0000256" key="3">
    <source>
        <dbReference type="ARBA" id="ARBA00022475"/>
    </source>
</evidence>
<feature type="transmembrane region" description="Helical" evidence="7">
    <location>
        <begin position="226"/>
        <end position="243"/>
    </location>
</feature>
<feature type="domain" description="Acyltransferase 3" evidence="8">
    <location>
        <begin position="10"/>
        <end position="299"/>
    </location>
</feature>
<dbReference type="PANTHER" id="PTHR40074">
    <property type="entry name" value="O-ACETYLTRANSFERASE WECH"/>
    <property type="match status" value="1"/>
</dbReference>
<comment type="similarity">
    <text evidence="2">Belongs to the acyltransferase 3 family.</text>
</comment>
<feature type="transmembrane region" description="Helical" evidence="7">
    <location>
        <begin position="255"/>
        <end position="276"/>
    </location>
</feature>
<feature type="transmembrane region" description="Helical" evidence="7">
    <location>
        <begin position="164"/>
        <end position="184"/>
    </location>
</feature>
<dbReference type="AlphaFoldDB" id="A0T1U4"/>
<organism evidence="9">
    <name type="scientific">Vibrio cholerae</name>
    <dbReference type="NCBI Taxonomy" id="666"/>
    <lineage>
        <taxon>Bacteria</taxon>
        <taxon>Pseudomonadati</taxon>
        <taxon>Pseudomonadota</taxon>
        <taxon>Gammaproteobacteria</taxon>
        <taxon>Vibrionales</taxon>
        <taxon>Vibrionaceae</taxon>
        <taxon>Vibrio</taxon>
    </lineage>
</organism>
<dbReference type="GO" id="GO:0005886">
    <property type="term" value="C:plasma membrane"/>
    <property type="evidence" value="ECO:0007669"/>
    <property type="project" value="UniProtKB-SubCell"/>
</dbReference>
<evidence type="ECO:0000256" key="7">
    <source>
        <dbReference type="SAM" id="Phobius"/>
    </source>
</evidence>
<evidence type="ECO:0000256" key="2">
    <source>
        <dbReference type="ARBA" id="ARBA00007400"/>
    </source>
</evidence>
<dbReference type="RefSeq" id="WP_345856419.1">
    <property type="nucleotide sequence ID" value="NZ_JBDFMU010000010.1"/>
</dbReference>
<reference evidence="9" key="1">
    <citation type="journal article" date="2007" name="FEMS Microbiol. Lett.">
        <title>Genetic variation of capsule/LPS biogenesis in two serogroup O31 Vibrio cholerae isolates.</title>
        <authorList>
            <person name="Chen Y."/>
            <person name="Stine O.C."/>
            <person name="Morris J.G.Jr."/>
            <person name="Johnson J.A."/>
        </authorList>
    </citation>
    <scope>NUCLEOTIDE SEQUENCE</scope>
    <source>
        <strain evidence="9">A5</strain>
    </source>
</reference>
<proteinExistence type="inferred from homology"/>
<keyword evidence="9" id="KW-0808">Transferase</keyword>
<dbReference type="PANTHER" id="PTHR40074:SF2">
    <property type="entry name" value="O-ACETYLTRANSFERASE WECH"/>
    <property type="match status" value="1"/>
</dbReference>
<keyword evidence="3" id="KW-1003">Cell membrane</keyword>